<keyword evidence="3" id="KW-1185">Reference proteome</keyword>
<dbReference type="Gene3D" id="1.10.260.40">
    <property type="entry name" value="lambda repressor-like DNA-binding domains"/>
    <property type="match status" value="1"/>
</dbReference>
<dbReference type="CDD" id="cd00093">
    <property type="entry name" value="HTH_XRE"/>
    <property type="match status" value="1"/>
</dbReference>
<dbReference type="InterPro" id="IPR001387">
    <property type="entry name" value="Cro/C1-type_HTH"/>
</dbReference>
<proteinExistence type="predicted"/>
<dbReference type="PROSITE" id="PS50943">
    <property type="entry name" value="HTH_CROC1"/>
    <property type="match status" value="1"/>
</dbReference>
<dbReference type="EMBL" id="CP099837">
    <property type="protein sequence ID" value="USY22374.1"/>
    <property type="molecule type" value="Genomic_DNA"/>
</dbReference>
<gene>
    <name evidence="2" type="ORF">NE857_12630</name>
</gene>
<dbReference type="Proteomes" id="UP001055940">
    <property type="component" value="Chromosome"/>
</dbReference>
<dbReference type="InterPro" id="IPR010982">
    <property type="entry name" value="Lambda_DNA-bd_dom_sf"/>
</dbReference>
<evidence type="ECO:0000313" key="3">
    <source>
        <dbReference type="Proteomes" id="UP001055940"/>
    </source>
</evidence>
<reference evidence="2" key="1">
    <citation type="submission" date="2022-06" db="EMBL/GenBank/DDBJ databases">
        <authorList>
            <person name="Ping M."/>
        </authorList>
    </citation>
    <scope>NUCLEOTIDE SEQUENCE</scope>
    <source>
        <strain evidence="2">JCM11759T</strain>
    </source>
</reference>
<organism evidence="2 3">
    <name type="scientific">Nocardiopsis exhalans</name>
    <dbReference type="NCBI Taxonomy" id="163604"/>
    <lineage>
        <taxon>Bacteria</taxon>
        <taxon>Bacillati</taxon>
        <taxon>Actinomycetota</taxon>
        <taxon>Actinomycetes</taxon>
        <taxon>Streptosporangiales</taxon>
        <taxon>Nocardiopsidaceae</taxon>
        <taxon>Nocardiopsis</taxon>
    </lineage>
</organism>
<name>A0ABY5DG68_9ACTN</name>
<feature type="domain" description="HTH cro/C1-type" evidence="1">
    <location>
        <begin position="17"/>
        <end position="71"/>
    </location>
</feature>
<dbReference type="Pfam" id="PF13560">
    <property type="entry name" value="HTH_31"/>
    <property type="match status" value="1"/>
</dbReference>
<dbReference type="SUPFAM" id="SSF47413">
    <property type="entry name" value="lambda repressor-like DNA-binding domains"/>
    <property type="match status" value="1"/>
</dbReference>
<evidence type="ECO:0000259" key="1">
    <source>
        <dbReference type="PROSITE" id="PS50943"/>
    </source>
</evidence>
<evidence type="ECO:0000313" key="2">
    <source>
        <dbReference type="EMBL" id="USY22374.1"/>
    </source>
</evidence>
<dbReference type="Pfam" id="PF19054">
    <property type="entry name" value="DUF5753"/>
    <property type="match status" value="1"/>
</dbReference>
<dbReference type="RefSeq" id="WP_254421159.1">
    <property type="nucleotide sequence ID" value="NZ_BAAAJB010000046.1"/>
</dbReference>
<protein>
    <submittedName>
        <fullName evidence="2">Helix-turn-helix transcriptional regulator</fullName>
    </submittedName>
</protein>
<dbReference type="InterPro" id="IPR043917">
    <property type="entry name" value="DUF5753"/>
</dbReference>
<dbReference type="SMART" id="SM00530">
    <property type="entry name" value="HTH_XRE"/>
    <property type="match status" value="1"/>
</dbReference>
<accession>A0ABY5DG68</accession>
<sequence length="266" mass="28860">MSRPPQQKVVTPFQECLVRLRSSTRITQRQLASRSGTSHASVNRWELGRGTPKRDNVEILGRALEMEGVPNATKLLLAALRRTLEGTGLPEWAQDLESIERSARHVTIVTPAMVPGYLQCPALAEAIFRAGMPGASAEEIRRLVDLRTERLGALPDLSVTAIFPAAAITCLSESLRREQAAYLIKWAESGRVAIHLVPEGSALLVPASPLMLFRLVTGDIAAVSDHADGNVVHKESHHDRLAGEVTWALAASLPVALSLDVLRKLA</sequence>